<proteinExistence type="predicted"/>
<dbReference type="GO" id="GO:0006935">
    <property type="term" value="P:chemotaxis"/>
    <property type="evidence" value="ECO:0007669"/>
    <property type="project" value="InterPro"/>
</dbReference>
<dbReference type="PANTHER" id="PTHR22617:SF23">
    <property type="entry name" value="CHEMOTAXIS PROTEIN CHEW"/>
    <property type="match status" value="1"/>
</dbReference>
<dbReference type="Proteomes" id="UP000251889">
    <property type="component" value="Unassembled WGS sequence"/>
</dbReference>
<dbReference type="PANTHER" id="PTHR22617">
    <property type="entry name" value="CHEMOTAXIS SENSOR HISTIDINE KINASE-RELATED"/>
    <property type="match status" value="1"/>
</dbReference>
<dbReference type="InterPro" id="IPR036061">
    <property type="entry name" value="CheW-like_dom_sf"/>
</dbReference>
<protein>
    <submittedName>
        <fullName evidence="2">Chemotaxis protein CheW</fullName>
    </submittedName>
</protein>
<sequence>MSAIKEAINTTTATNTRTGTFQIIVFKQGDEEYALHIDQIKEVVITPAITRMPQTPSYIKGVANIRGNIIAILDLEEKFNLKRSQGSNTENNYTLVVESDDLKMGILVREVPNTLNIGASDFDESVGIINDVNSDGNYIKGIVKYDKRLIIVIDIFKVIDQEMLGSLKKTGVA</sequence>
<dbReference type="SMART" id="SM00260">
    <property type="entry name" value="CheW"/>
    <property type="match status" value="1"/>
</dbReference>
<dbReference type="AlphaFoldDB" id="A0A364Y2B4"/>
<evidence type="ECO:0000313" key="2">
    <source>
        <dbReference type="EMBL" id="RAW01013.1"/>
    </source>
</evidence>
<dbReference type="InterPro" id="IPR002545">
    <property type="entry name" value="CheW-lke_dom"/>
</dbReference>
<dbReference type="RefSeq" id="WP_112747168.1">
    <property type="nucleotide sequence ID" value="NZ_QMFY01000005.1"/>
</dbReference>
<dbReference type="SUPFAM" id="SSF50341">
    <property type="entry name" value="CheW-like"/>
    <property type="match status" value="1"/>
</dbReference>
<comment type="caution">
    <text evidence="2">The sequence shown here is derived from an EMBL/GenBank/DDBJ whole genome shotgun (WGS) entry which is preliminary data.</text>
</comment>
<dbReference type="OrthoDB" id="9794382at2"/>
<dbReference type="EMBL" id="QMFY01000005">
    <property type="protein sequence ID" value="RAW01013.1"/>
    <property type="molecule type" value="Genomic_DNA"/>
</dbReference>
<dbReference type="Gene3D" id="2.30.30.40">
    <property type="entry name" value="SH3 Domains"/>
    <property type="match status" value="1"/>
</dbReference>
<name>A0A364Y2B4_9BACT</name>
<dbReference type="PROSITE" id="PS50851">
    <property type="entry name" value="CHEW"/>
    <property type="match status" value="1"/>
</dbReference>
<dbReference type="GO" id="GO:0007165">
    <property type="term" value="P:signal transduction"/>
    <property type="evidence" value="ECO:0007669"/>
    <property type="project" value="InterPro"/>
</dbReference>
<keyword evidence="3" id="KW-1185">Reference proteome</keyword>
<evidence type="ECO:0000313" key="3">
    <source>
        <dbReference type="Proteomes" id="UP000251889"/>
    </source>
</evidence>
<accession>A0A364Y2B4</accession>
<dbReference type="Gene3D" id="2.40.50.180">
    <property type="entry name" value="CheA-289, Domain 4"/>
    <property type="match status" value="1"/>
</dbReference>
<dbReference type="Pfam" id="PF01584">
    <property type="entry name" value="CheW"/>
    <property type="match status" value="1"/>
</dbReference>
<dbReference type="GO" id="GO:0005829">
    <property type="term" value="C:cytosol"/>
    <property type="evidence" value="ECO:0007669"/>
    <property type="project" value="TreeGrafter"/>
</dbReference>
<reference evidence="2 3" key="1">
    <citation type="submission" date="2018-06" db="EMBL/GenBank/DDBJ databases">
        <title>Chryseolinea flavus sp. nov., a member of the phylum Bacteroidetes isolated from soil.</title>
        <authorList>
            <person name="Li Y."/>
            <person name="Wang J."/>
        </authorList>
    </citation>
    <scope>NUCLEOTIDE SEQUENCE [LARGE SCALE GENOMIC DNA]</scope>
    <source>
        <strain evidence="2 3">SDU1-6</strain>
    </source>
</reference>
<evidence type="ECO:0000259" key="1">
    <source>
        <dbReference type="PROSITE" id="PS50851"/>
    </source>
</evidence>
<gene>
    <name evidence="2" type="ORF">DQQ10_12330</name>
</gene>
<organism evidence="2 3">
    <name type="scientific">Pseudochryseolinea flava</name>
    <dbReference type="NCBI Taxonomy" id="2059302"/>
    <lineage>
        <taxon>Bacteria</taxon>
        <taxon>Pseudomonadati</taxon>
        <taxon>Bacteroidota</taxon>
        <taxon>Cytophagia</taxon>
        <taxon>Cytophagales</taxon>
        <taxon>Fulvivirgaceae</taxon>
        <taxon>Pseudochryseolinea</taxon>
    </lineage>
</organism>
<feature type="domain" description="CheW-like" evidence="1">
    <location>
        <begin position="20"/>
        <end position="164"/>
    </location>
</feature>
<dbReference type="InterPro" id="IPR039315">
    <property type="entry name" value="CheW"/>
</dbReference>